<keyword evidence="1" id="KW-1185">Reference proteome</keyword>
<sequence>MEIMEYSSKPTSDVSRSKGLRFALWFRSNSIVDGDGEMITVHDPTKSSMTGMASPSTFLY</sequence>
<protein>
    <submittedName>
        <fullName evidence="2">Uncharacterized protein</fullName>
    </submittedName>
</protein>
<name>A0A915HWW4_ROMCU</name>
<dbReference type="WBParaSite" id="nRc.2.0.1.t05913-RA">
    <property type="protein sequence ID" value="nRc.2.0.1.t05913-RA"/>
    <property type="gene ID" value="nRc.2.0.1.g05913"/>
</dbReference>
<organism evidence="1 2">
    <name type="scientific">Romanomermis culicivorax</name>
    <name type="common">Nematode worm</name>
    <dbReference type="NCBI Taxonomy" id="13658"/>
    <lineage>
        <taxon>Eukaryota</taxon>
        <taxon>Metazoa</taxon>
        <taxon>Ecdysozoa</taxon>
        <taxon>Nematoda</taxon>
        <taxon>Enoplea</taxon>
        <taxon>Dorylaimia</taxon>
        <taxon>Mermithida</taxon>
        <taxon>Mermithoidea</taxon>
        <taxon>Mermithidae</taxon>
        <taxon>Romanomermis</taxon>
    </lineage>
</organism>
<accession>A0A915HWW4</accession>
<proteinExistence type="predicted"/>
<evidence type="ECO:0000313" key="2">
    <source>
        <dbReference type="WBParaSite" id="nRc.2.0.1.t05913-RA"/>
    </source>
</evidence>
<evidence type="ECO:0000313" key="1">
    <source>
        <dbReference type="Proteomes" id="UP000887565"/>
    </source>
</evidence>
<dbReference type="Proteomes" id="UP000887565">
    <property type="component" value="Unplaced"/>
</dbReference>
<reference evidence="2" key="1">
    <citation type="submission" date="2022-11" db="UniProtKB">
        <authorList>
            <consortium name="WormBaseParasite"/>
        </authorList>
    </citation>
    <scope>IDENTIFICATION</scope>
</reference>
<dbReference type="AlphaFoldDB" id="A0A915HWW4"/>